<feature type="transmembrane region" description="Helical" evidence="1">
    <location>
        <begin position="48"/>
        <end position="67"/>
    </location>
</feature>
<evidence type="ECO:0000256" key="1">
    <source>
        <dbReference type="SAM" id="Phobius"/>
    </source>
</evidence>
<protein>
    <submittedName>
        <fullName evidence="2">Zinc ribbon domain-containing protein</fullName>
    </submittedName>
</protein>
<keyword evidence="1" id="KW-1133">Transmembrane helix</keyword>
<keyword evidence="1" id="KW-0812">Transmembrane</keyword>
<dbReference type="AlphaFoldDB" id="A0A414W5J3"/>
<evidence type="ECO:0000313" key="5">
    <source>
        <dbReference type="Proteomes" id="UP000284267"/>
    </source>
</evidence>
<evidence type="ECO:0000313" key="3">
    <source>
        <dbReference type="EMBL" id="RHK98005.1"/>
    </source>
</evidence>
<dbReference type="Proteomes" id="UP000284267">
    <property type="component" value="Unassembled WGS sequence"/>
</dbReference>
<gene>
    <name evidence="3" type="ORF">DW040_01495</name>
    <name evidence="2" type="ORF">DW222_00935</name>
</gene>
<reference evidence="4 5" key="1">
    <citation type="submission" date="2018-08" db="EMBL/GenBank/DDBJ databases">
        <title>A genome reference for cultivated species of the human gut microbiota.</title>
        <authorList>
            <person name="Zou Y."/>
            <person name="Xue W."/>
            <person name="Luo G."/>
        </authorList>
    </citation>
    <scope>NUCLEOTIDE SEQUENCE [LARGE SCALE GENOMIC DNA]</scope>
    <source>
        <strain evidence="3 5">AF39-4</strain>
        <strain evidence="2 4">AM18-2AC</strain>
    </source>
</reference>
<feature type="transmembrane region" description="Helical" evidence="1">
    <location>
        <begin position="79"/>
        <end position="100"/>
    </location>
</feature>
<dbReference type="Proteomes" id="UP000284024">
    <property type="component" value="Unassembled WGS sequence"/>
</dbReference>
<name>A0A414W5J3_9FIRM</name>
<sequence>MYCVKCGTELENEEICPSCGQLREDQKEKYVRNTLISGKGLYRSYRGIIIKLLVILYAITLIAPWVMNGQIYQVEIYRGIARVTSVLYALSVFFALWRILAKAGMHGWAMLIPFYNVYCVFKLAFYEAFQTLLIYISVAFLGTFLTYFGGASGPLILAIFVVFWIMLYIKLLYRISVNFGHGAGYTVGLIFMPYLFILLLGWGNDDYILDRDAYYGEIDPQELRFRPHKKHKKWLFILVALIILGVGGMLYVISLPEFTGTGNADGLSLQVDQSISHIMKINYQNNAPNKFSLGWDQMAKVVAITDKGEYTGTIFGATGFNTKLKPGERGFFVAIFRDIKGNIKQLNFEGILYLGDDGLPEQMIDYSIRKIFDREAQIQIPIVYKP</sequence>
<comment type="caution">
    <text evidence="2">The sequence shown here is derived from an EMBL/GenBank/DDBJ whole genome shotgun (WGS) entry which is preliminary data.</text>
</comment>
<keyword evidence="1" id="KW-0472">Membrane</keyword>
<feature type="transmembrane region" description="Helical" evidence="1">
    <location>
        <begin position="234"/>
        <end position="253"/>
    </location>
</feature>
<evidence type="ECO:0000313" key="4">
    <source>
        <dbReference type="Proteomes" id="UP000284024"/>
    </source>
</evidence>
<feature type="transmembrane region" description="Helical" evidence="1">
    <location>
        <begin position="182"/>
        <end position="202"/>
    </location>
</feature>
<accession>A0A414W5J3</accession>
<dbReference type="EMBL" id="QRJH01000001">
    <property type="protein sequence ID" value="RHH21033.1"/>
    <property type="molecule type" value="Genomic_DNA"/>
</dbReference>
<dbReference type="EMBL" id="QROE01000001">
    <property type="protein sequence ID" value="RHK98005.1"/>
    <property type="molecule type" value="Genomic_DNA"/>
</dbReference>
<evidence type="ECO:0000313" key="2">
    <source>
        <dbReference type="EMBL" id="RHH21033.1"/>
    </source>
</evidence>
<organism evidence="2 4">
    <name type="scientific">Blautia obeum</name>
    <dbReference type="NCBI Taxonomy" id="40520"/>
    <lineage>
        <taxon>Bacteria</taxon>
        <taxon>Bacillati</taxon>
        <taxon>Bacillota</taxon>
        <taxon>Clostridia</taxon>
        <taxon>Lachnospirales</taxon>
        <taxon>Lachnospiraceae</taxon>
        <taxon>Blautia</taxon>
    </lineage>
</organism>
<feature type="transmembrane region" description="Helical" evidence="1">
    <location>
        <begin position="107"/>
        <end position="126"/>
    </location>
</feature>
<proteinExistence type="predicted"/>
<dbReference type="RefSeq" id="WP_118235410.1">
    <property type="nucleotide sequence ID" value="NZ_CABJDZ010000001.1"/>
</dbReference>
<feature type="transmembrane region" description="Helical" evidence="1">
    <location>
        <begin position="155"/>
        <end position="176"/>
    </location>
</feature>